<keyword evidence="2" id="KW-0238">DNA-binding</keyword>
<dbReference type="Pfam" id="PF09339">
    <property type="entry name" value="HTH_IclR"/>
    <property type="match status" value="1"/>
</dbReference>
<evidence type="ECO:0000256" key="1">
    <source>
        <dbReference type="ARBA" id="ARBA00023015"/>
    </source>
</evidence>
<evidence type="ECO:0000256" key="3">
    <source>
        <dbReference type="ARBA" id="ARBA00023163"/>
    </source>
</evidence>
<keyword evidence="1" id="KW-0805">Transcription regulation</keyword>
<gene>
    <name evidence="6" type="ORF">DF220_11990</name>
</gene>
<evidence type="ECO:0000259" key="4">
    <source>
        <dbReference type="PROSITE" id="PS51077"/>
    </source>
</evidence>
<name>A0A2U1SXK8_9MICO</name>
<dbReference type="AlphaFoldDB" id="A0A2U1SXK8"/>
<dbReference type="PANTHER" id="PTHR30136:SF35">
    <property type="entry name" value="HTH-TYPE TRANSCRIPTIONAL REGULATOR RV1719"/>
    <property type="match status" value="1"/>
</dbReference>
<dbReference type="InterPro" id="IPR036390">
    <property type="entry name" value="WH_DNA-bd_sf"/>
</dbReference>
<sequence>MRAMAASKSPAATATLEILKLLSRMQRPVSTSLIIEELGLPRSTAYQLLRILVDEGFLVHLEETHRYALGLASFEVGAAFSYQQPLTRIGERAVSALVARQGHSGHLCVMHGRDVLYLVECRAPSTTPLVTDVGVRLPSHLTASGRSMLAAMPPSQVRAIYPDRRDFATRNGTGPNGPAALKRVLDRTRTLGFGFVDDDVSPGMSSVAVAIRDTNGHPIGSVALTFATTVVDHPGDRDASIGLDRRKALAAAVSECALEIEQRLLGRHQA</sequence>
<protein>
    <submittedName>
        <fullName evidence="6">IclR family transcriptional regulator</fullName>
    </submittedName>
</protein>
<evidence type="ECO:0000313" key="6">
    <source>
        <dbReference type="EMBL" id="PWB96365.1"/>
    </source>
</evidence>
<evidence type="ECO:0000313" key="7">
    <source>
        <dbReference type="Proteomes" id="UP000244978"/>
    </source>
</evidence>
<accession>A0A2U1SXK8</accession>
<comment type="caution">
    <text evidence="6">The sequence shown here is derived from an EMBL/GenBank/DDBJ whole genome shotgun (WGS) entry which is preliminary data.</text>
</comment>
<dbReference type="GO" id="GO:0045892">
    <property type="term" value="P:negative regulation of DNA-templated transcription"/>
    <property type="evidence" value="ECO:0007669"/>
    <property type="project" value="TreeGrafter"/>
</dbReference>
<dbReference type="PANTHER" id="PTHR30136">
    <property type="entry name" value="HELIX-TURN-HELIX TRANSCRIPTIONAL REGULATOR, ICLR FAMILY"/>
    <property type="match status" value="1"/>
</dbReference>
<keyword evidence="3" id="KW-0804">Transcription</keyword>
<dbReference type="SUPFAM" id="SSF55781">
    <property type="entry name" value="GAF domain-like"/>
    <property type="match status" value="1"/>
</dbReference>
<dbReference type="GO" id="GO:0003700">
    <property type="term" value="F:DNA-binding transcription factor activity"/>
    <property type="evidence" value="ECO:0007669"/>
    <property type="project" value="TreeGrafter"/>
</dbReference>
<dbReference type="InterPro" id="IPR005471">
    <property type="entry name" value="Tscrpt_reg_IclR_N"/>
</dbReference>
<dbReference type="PROSITE" id="PS51078">
    <property type="entry name" value="ICLR_ED"/>
    <property type="match status" value="1"/>
</dbReference>
<dbReference type="InterPro" id="IPR011991">
    <property type="entry name" value="ArsR-like_HTH"/>
</dbReference>
<dbReference type="Pfam" id="PF01614">
    <property type="entry name" value="IclR_C"/>
    <property type="match status" value="1"/>
</dbReference>
<dbReference type="EMBL" id="QEEX01000002">
    <property type="protein sequence ID" value="PWB96365.1"/>
    <property type="molecule type" value="Genomic_DNA"/>
</dbReference>
<dbReference type="SMART" id="SM00346">
    <property type="entry name" value="HTH_ICLR"/>
    <property type="match status" value="1"/>
</dbReference>
<dbReference type="InterPro" id="IPR029016">
    <property type="entry name" value="GAF-like_dom_sf"/>
</dbReference>
<feature type="domain" description="IclR-ED" evidence="5">
    <location>
        <begin position="72"/>
        <end position="266"/>
    </location>
</feature>
<organism evidence="6 7">
    <name type="scientific">Homoserinimonas hongtaonis</name>
    <dbReference type="NCBI Taxonomy" id="2079791"/>
    <lineage>
        <taxon>Bacteria</taxon>
        <taxon>Bacillati</taxon>
        <taxon>Actinomycetota</taxon>
        <taxon>Actinomycetes</taxon>
        <taxon>Micrococcales</taxon>
        <taxon>Microbacteriaceae</taxon>
        <taxon>Homoserinimonas</taxon>
    </lineage>
</organism>
<dbReference type="GO" id="GO:0003677">
    <property type="term" value="F:DNA binding"/>
    <property type="evidence" value="ECO:0007669"/>
    <property type="project" value="UniProtKB-KW"/>
</dbReference>
<dbReference type="Gene3D" id="1.10.10.10">
    <property type="entry name" value="Winged helix-like DNA-binding domain superfamily/Winged helix DNA-binding domain"/>
    <property type="match status" value="1"/>
</dbReference>
<dbReference type="Proteomes" id="UP000244978">
    <property type="component" value="Unassembled WGS sequence"/>
</dbReference>
<dbReference type="CDD" id="cd00090">
    <property type="entry name" value="HTH_ARSR"/>
    <property type="match status" value="1"/>
</dbReference>
<evidence type="ECO:0000256" key="2">
    <source>
        <dbReference type="ARBA" id="ARBA00023125"/>
    </source>
</evidence>
<dbReference type="InterPro" id="IPR050707">
    <property type="entry name" value="HTH_MetabolicPath_Reg"/>
</dbReference>
<evidence type="ECO:0000259" key="5">
    <source>
        <dbReference type="PROSITE" id="PS51078"/>
    </source>
</evidence>
<dbReference type="PROSITE" id="PS51077">
    <property type="entry name" value="HTH_ICLR"/>
    <property type="match status" value="1"/>
</dbReference>
<reference evidence="7" key="1">
    <citation type="submission" date="2018-04" db="EMBL/GenBank/DDBJ databases">
        <authorList>
            <person name="Liu S."/>
            <person name="Wang Z."/>
            <person name="Li J."/>
        </authorList>
    </citation>
    <scope>NUCLEOTIDE SEQUENCE [LARGE SCALE GENOMIC DNA]</scope>
    <source>
        <strain evidence="7">S1194</strain>
    </source>
</reference>
<dbReference type="InterPro" id="IPR014757">
    <property type="entry name" value="Tscrpt_reg_IclR_C"/>
</dbReference>
<dbReference type="SUPFAM" id="SSF46785">
    <property type="entry name" value="Winged helix' DNA-binding domain"/>
    <property type="match status" value="1"/>
</dbReference>
<dbReference type="InterPro" id="IPR036388">
    <property type="entry name" value="WH-like_DNA-bd_sf"/>
</dbReference>
<dbReference type="Gene3D" id="3.30.450.40">
    <property type="match status" value="1"/>
</dbReference>
<proteinExistence type="predicted"/>
<keyword evidence="7" id="KW-1185">Reference proteome</keyword>
<feature type="domain" description="HTH iclR-type" evidence="4">
    <location>
        <begin position="9"/>
        <end position="71"/>
    </location>
</feature>